<dbReference type="InterPro" id="IPR020904">
    <property type="entry name" value="Sc_DH/Rdtase_CS"/>
</dbReference>
<name>A0ABP0BX49_9PEZI</name>
<proteinExistence type="inferred from homology"/>
<sequence>MDKFSVKGKTAVLTGAARGLGLEFADVLASAGANIAVLDVGSPGDSLDQLAAKHGVKAKFYKTDVTRRDEVVAAVAAIEADFGSVDINVNAAGIVKDEPFLSTSDINLSSTFSVNFVGSFLVAQACAQTMVRQHKKTANGSNGAATNEVTPINNTTAGSIVFIGSVASHVPTTVQNISVYCASKSAVRGLVKPLAMELAPYGIRVNSLSPGPMKTAMYQQVAAEQPSFARQVERETLFGRVGNPEELKGVVLFLCSSASSWMTGQDLLVDGGATSWNYPAA</sequence>
<dbReference type="Pfam" id="PF00106">
    <property type="entry name" value="adh_short"/>
    <property type="match status" value="1"/>
</dbReference>
<keyword evidence="2" id="KW-0521">NADP</keyword>
<dbReference type="PANTHER" id="PTHR43008:SF4">
    <property type="entry name" value="CHAIN DEHYDROGENASE, PUTATIVE (AFU_ORTHOLOGUE AFUA_4G08710)-RELATED"/>
    <property type="match status" value="1"/>
</dbReference>
<evidence type="ECO:0000313" key="6">
    <source>
        <dbReference type="Proteomes" id="UP001642406"/>
    </source>
</evidence>
<dbReference type="Gene3D" id="3.40.50.720">
    <property type="entry name" value="NAD(P)-binding Rossmann-like Domain"/>
    <property type="match status" value="1"/>
</dbReference>
<evidence type="ECO:0000256" key="3">
    <source>
        <dbReference type="ARBA" id="ARBA00023002"/>
    </source>
</evidence>
<comment type="caution">
    <text evidence="5">The sequence shown here is derived from an EMBL/GenBank/DDBJ whole genome shotgun (WGS) entry which is preliminary data.</text>
</comment>
<evidence type="ECO:0000256" key="1">
    <source>
        <dbReference type="ARBA" id="ARBA00006484"/>
    </source>
</evidence>
<dbReference type="PRINTS" id="PR00081">
    <property type="entry name" value="GDHRDH"/>
</dbReference>
<dbReference type="PRINTS" id="PR00080">
    <property type="entry name" value="SDRFAMILY"/>
</dbReference>
<dbReference type="SUPFAM" id="SSF51735">
    <property type="entry name" value="NAD(P)-binding Rossmann-fold domains"/>
    <property type="match status" value="1"/>
</dbReference>
<dbReference type="InterPro" id="IPR036291">
    <property type="entry name" value="NAD(P)-bd_dom_sf"/>
</dbReference>
<dbReference type="PANTHER" id="PTHR43008">
    <property type="entry name" value="BENZIL REDUCTASE"/>
    <property type="match status" value="1"/>
</dbReference>
<organism evidence="5 6">
    <name type="scientific">Sporothrix bragantina</name>
    <dbReference type="NCBI Taxonomy" id="671064"/>
    <lineage>
        <taxon>Eukaryota</taxon>
        <taxon>Fungi</taxon>
        <taxon>Dikarya</taxon>
        <taxon>Ascomycota</taxon>
        <taxon>Pezizomycotina</taxon>
        <taxon>Sordariomycetes</taxon>
        <taxon>Sordariomycetidae</taxon>
        <taxon>Ophiostomatales</taxon>
        <taxon>Ophiostomataceae</taxon>
        <taxon>Sporothrix</taxon>
    </lineage>
</organism>
<keyword evidence="3" id="KW-0560">Oxidoreductase</keyword>
<accession>A0ABP0BX49</accession>
<dbReference type="PROSITE" id="PS00061">
    <property type="entry name" value="ADH_SHORT"/>
    <property type="match status" value="1"/>
</dbReference>
<evidence type="ECO:0000313" key="5">
    <source>
        <dbReference type="EMBL" id="CAK7224171.1"/>
    </source>
</evidence>
<reference evidence="5 6" key="1">
    <citation type="submission" date="2024-01" db="EMBL/GenBank/DDBJ databases">
        <authorList>
            <person name="Allen C."/>
            <person name="Tagirdzhanova G."/>
        </authorList>
    </citation>
    <scope>NUCLEOTIDE SEQUENCE [LARGE SCALE GENOMIC DNA]</scope>
</reference>
<protein>
    <submittedName>
        <fullName evidence="5">Uncharacterized protein</fullName>
    </submittedName>
</protein>
<evidence type="ECO:0000256" key="2">
    <source>
        <dbReference type="ARBA" id="ARBA00022857"/>
    </source>
</evidence>
<keyword evidence="6" id="KW-1185">Reference proteome</keyword>
<dbReference type="InterPro" id="IPR002347">
    <property type="entry name" value="SDR_fam"/>
</dbReference>
<comment type="similarity">
    <text evidence="1 4">Belongs to the short-chain dehydrogenases/reductases (SDR) family.</text>
</comment>
<dbReference type="Proteomes" id="UP001642406">
    <property type="component" value="Unassembled WGS sequence"/>
</dbReference>
<gene>
    <name evidence="5" type="ORF">SBRCBS47491_005458</name>
</gene>
<evidence type="ECO:0000256" key="4">
    <source>
        <dbReference type="RuleBase" id="RU000363"/>
    </source>
</evidence>
<dbReference type="EMBL" id="CAWUHC010000047">
    <property type="protein sequence ID" value="CAK7224171.1"/>
    <property type="molecule type" value="Genomic_DNA"/>
</dbReference>